<evidence type="ECO:0000313" key="3">
    <source>
        <dbReference type="EMBL" id="OSZ56668.1"/>
    </source>
</evidence>
<accession>A0ABX3YBN9</accession>
<keyword evidence="3" id="KW-0540">Nuclease</keyword>
<feature type="transmembrane region" description="Helical" evidence="1">
    <location>
        <begin position="21"/>
        <end position="44"/>
    </location>
</feature>
<dbReference type="InterPro" id="IPR052906">
    <property type="entry name" value="Type_IV_Methyl-Rstrct_Enzyme"/>
</dbReference>
<keyword evidence="1" id="KW-0472">Membrane</keyword>
<dbReference type="InterPro" id="IPR011335">
    <property type="entry name" value="Restrct_endonuc-II-like"/>
</dbReference>
<proteinExistence type="predicted"/>
<dbReference type="Proteomes" id="UP000194266">
    <property type="component" value="Unassembled WGS sequence"/>
</dbReference>
<organism evidence="3 4">
    <name type="scientific">Streptomyces pharetrae CZA14</name>
    <dbReference type="NCBI Taxonomy" id="1144883"/>
    <lineage>
        <taxon>Bacteria</taxon>
        <taxon>Bacillati</taxon>
        <taxon>Actinomycetota</taxon>
        <taxon>Actinomycetes</taxon>
        <taxon>Kitasatosporales</taxon>
        <taxon>Streptomycetaceae</taxon>
        <taxon>Streptomyces</taxon>
    </lineage>
</organism>
<keyword evidence="1" id="KW-0812">Transmembrane</keyword>
<name>A0ABX3YBN9_9ACTN</name>
<keyword evidence="1" id="KW-1133">Transmembrane helix</keyword>
<keyword evidence="4" id="KW-1185">Reference proteome</keyword>
<evidence type="ECO:0000313" key="4">
    <source>
        <dbReference type="Proteomes" id="UP000194266"/>
    </source>
</evidence>
<dbReference type="InterPro" id="IPR011856">
    <property type="entry name" value="tRNA_endonuc-like_dom_sf"/>
</dbReference>
<dbReference type="SUPFAM" id="SSF52980">
    <property type="entry name" value="Restriction endonuclease-like"/>
    <property type="match status" value="1"/>
</dbReference>
<gene>
    <name evidence="3" type="ORF">OQI_31665</name>
</gene>
<keyword evidence="3" id="KW-0255">Endonuclease</keyword>
<dbReference type="GO" id="GO:0004519">
    <property type="term" value="F:endonuclease activity"/>
    <property type="evidence" value="ECO:0007669"/>
    <property type="project" value="UniProtKB-KW"/>
</dbReference>
<dbReference type="PANTHER" id="PTHR30015">
    <property type="entry name" value="MRR RESTRICTION SYSTEM PROTEIN"/>
    <property type="match status" value="1"/>
</dbReference>
<protein>
    <submittedName>
        <fullName evidence="3">Restriction endonuclease</fullName>
    </submittedName>
</protein>
<dbReference type="Pfam" id="PF04471">
    <property type="entry name" value="Mrr_cat"/>
    <property type="match status" value="1"/>
</dbReference>
<evidence type="ECO:0000259" key="2">
    <source>
        <dbReference type="Pfam" id="PF04471"/>
    </source>
</evidence>
<feature type="domain" description="Restriction endonuclease type IV Mrr" evidence="2">
    <location>
        <begin position="138"/>
        <end position="249"/>
    </location>
</feature>
<dbReference type="PANTHER" id="PTHR30015:SF6">
    <property type="entry name" value="SLL1429 PROTEIN"/>
    <property type="match status" value="1"/>
</dbReference>
<dbReference type="Gene3D" id="3.40.1350.10">
    <property type="match status" value="1"/>
</dbReference>
<dbReference type="EMBL" id="MRYD01000268">
    <property type="protein sequence ID" value="OSZ56668.1"/>
    <property type="molecule type" value="Genomic_DNA"/>
</dbReference>
<sequence>MAVPERPRRFSYRERPFDLRATAVFFILSALILVLVGLLARAAVDAAERRPAWVVILALGGVACALVWRRNRRRMSVSRIARRTTEALEEATATALDVLEEDDAHDGGSRVLPAGGDGRAALEGGLGEERTLVLDYAALSADGFEQAVADLCARDGCTQVQVVGGAGDLGADVVAWAPDGRRVVIQCKRYGDDNKVGSQELQRFGGTCYTVHEADVAVVVTTSDFTAPAEEYAEQCGIVCVNHEALRAWSDGLVAGPWAAVPDGGAGECV</sequence>
<evidence type="ECO:0000256" key="1">
    <source>
        <dbReference type="SAM" id="Phobius"/>
    </source>
</evidence>
<keyword evidence="3" id="KW-0378">Hydrolase</keyword>
<dbReference type="InterPro" id="IPR007560">
    <property type="entry name" value="Restrct_endonuc_IV_Mrr"/>
</dbReference>
<reference evidence="3 4" key="1">
    <citation type="submission" date="2016-12" db="EMBL/GenBank/DDBJ databases">
        <title>Genome Mining:The Detection of Biosynthetic Gene Clusters to Aid in the Expression of Curamycin A produced by Streptomyces sp. strain CZA14.</title>
        <authorList>
            <person name="Durrell K.A."/>
            <person name="Kirby B.M."/>
            <person name="Khan W."/>
            <person name="Mthethwa T."/>
            <person name="Le Roes-Hill M."/>
        </authorList>
    </citation>
    <scope>NUCLEOTIDE SEQUENCE [LARGE SCALE GENOMIC DNA]</scope>
    <source>
        <strain evidence="3 4">CZA14</strain>
    </source>
</reference>
<dbReference type="RefSeq" id="WP_086172649.1">
    <property type="nucleotide sequence ID" value="NZ_MRYD01000268.1"/>
</dbReference>
<comment type="caution">
    <text evidence="3">The sequence shown here is derived from an EMBL/GenBank/DDBJ whole genome shotgun (WGS) entry which is preliminary data.</text>
</comment>
<feature type="transmembrane region" description="Helical" evidence="1">
    <location>
        <begin position="50"/>
        <end position="68"/>
    </location>
</feature>